<dbReference type="PRINTS" id="PR00455">
    <property type="entry name" value="HTHTETR"/>
</dbReference>
<feature type="domain" description="HTH tetR-type" evidence="3">
    <location>
        <begin position="2"/>
        <end position="62"/>
    </location>
</feature>
<dbReference type="PANTHER" id="PTHR43479">
    <property type="entry name" value="ACREF/ENVCD OPERON REPRESSOR-RELATED"/>
    <property type="match status" value="1"/>
</dbReference>
<dbReference type="Gene3D" id="1.10.10.60">
    <property type="entry name" value="Homeodomain-like"/>
    <property type="match status" value="1"/>
</dbReference>
<evidence type="ECO:0000256" key="1">
    <source>
        <dbReference type="ARBA" id="ARBA00023125"/>
    </source>
</evidence>
<keyword evidence="1 2" id="KW-0238">DNA-binding</keyword>
<dbReference type="STRING" id="1533.SAMN05443638_11035"/>
<dbReference type="InterPro" id="IPR009057">
    <property type="entry name" value="Homeodomain-like_sf"/>
</dbReference>
<dbReference type="InterPro" id="IPR036271">
    <property type="entry name" value="Tet_transcr_reg_TetR-rel_C_sf"/>
</dbReference>
<dbReference type="PANTHER" id="PTHR43479:SF11">
    <property type="entry name" value="ACREF_ENVCD OPERON REPRESSOR-RELATED"/>
    <property type="match status" value="1"/>
</dbReference>
<dbReference type="AlphaFoldDB" id="A0A1M4W3F6"/>
<dbReference type="OrthoDB" id="9785164at2"/>
<evidence type="ECO:0000256" key="2">
    <source>
        <dbReference type="PROSITE-ProRule" id="PRU00335"/>
    </source>
</evidence>
<dbReference type="SUPFAM" id="SSF48498">
    <property type="entry name" value="Tetracyclin repressor-like, C-terminal domain"/>
    <property type="match status" value="1"/>
</dbReference>
<keyword evidence="5" id="KW-1185">Reference proteome</keyword>
<feature type="DNA-binding region" description="H-T-H motif" evidence="2">
    <location>
        <begin position="25"/>
        <end position="44"/>
    </location>
</feature>
<accession>A0A1M4W3F6</accession>
<dbReference type="Gene3D" id="1.10.357.10">
    <property type="entry name" value="Tetracycline Repressor, domain 2"/>
    <property type="match status" value="1"/>
</dbReference>
<dbReference type="EMBL" id="FQVM01000010">
    <property type="protein sequence ID" value="SHE75670.1"/>
    <property type="molecule type" value="Genomic_DNA"/>
</dbReference>
<name>A0A1M4W3F6_9CLOT</name>
<dbReference type="InterPro" id="IPR050624">
    <property type="entry name" value="HTH-type_Tx_Regulator"/>
</dbReference>
<organism evidence="4 5">
    <name type="scientific">Clostridium fallax</name>
    <dbReference type="NCBI Taxonomy" id="1533"/>
    <lineage>
        <taxon>Bacteria</taxon>
        <taxon>Bacillati</taxon>
        <taxon>Bacillota</taxon>
        <taxon>Clostridia</taxon>
        <taxon>Eubacteriales</taxon>
        <taxon>Clostridiaceae</taxon>
        <taxon>Clostridium</taxon>
    </lineage>
</organism>
<evidence type="ECO:0000313" key="5">
    <source>
        <dbReference type="Proteomes" id="UP000184035"/>
    </source>
</evidence>
<dbReference type="RefSeq" id="WP_072895256.1">
    <property type="nucleotide sequence ID" value="NZ_FQVM01000010.1"/>
</dbReference>
<evidence type="ECO:0000313" key="4">
    <source>
        <dbReference type="EMBL" id="SHE75670.1"/>
    </source>
</evidence>
<gene>
    <name evidence="4" type="ORF">SAMN05443638_11035</name>
</gene>
<reference evidence="4 5" key="1">
    <citation type="submission" date="2016-11" db="EMBL/GenBank/DDBJ databases">
        <authorList>
            <person name="Jaros S."/>
            <person name="Januszkiewicz K."/>
            <person name="Wedrychowicz H."/>
        </authorList>
    </citation>
    <scope>NUCLEOTIDE SEQUENCE [LARGE SCALE GENOMIC DNA]</scope>
    <source>
        <strain evidence="4 5">DSM 2631</strain>
    </source>
</reference>
<evidence type="ECO:0000259" key="3">
    <source>
        <dbReference type="PROSITE" id="PS50977"/>
    </source>
</evidence>
<dbReference type="GO" id="GO:0003677">
    <property type="term" value="F:DNA binding"/>
    <property type="evidence" value="ECO:0007669"/>
    <property type="project" value="UniProtKB-UniRule"/>
</dbReference>
<dbReference type="Proteomes" id="UP000184035">
    <property type="component" value="Unassembled WGS sequence"/>
</dbReference>
<sequence>MNKTKKSIIEAAINIFSKRGYNGATIDEIVLEAGVVKGTLYYHFKSKEEIFNFIIDEGIKVLQNHLKDIDNENIDPLEKLKNICRIQLTMLYKNKEFFRVLISQLWGQEIRQLQIRTRLLDYFKEIEIYIKEAMDEGLIKKGDANFMAHTFFGVLISSAVYEIFTIDKVDLDKVINNLIDVSFYGLIGKN</sequence>
<protein>
    <submittedName>
        <fullName evidence="4">Transcriptional regulator, TetR family</fullName>
    </submittedName>
</protein>
<dbReference type="Pfam" id="PF00440">
    <property type="entry name" value="TetR_N"/>
    <property type="match status" value="1"/>
</dbReference>
<dbReference type="InterPro" id="IPR001647">
    <property type="entry name" value="HTH_TetR"/>
</dbReference>
<dbReference type="SUPFAM" id="SSF46689">
    <property type="entry name" value="Homeodomain-like"/>
    <property type="match status" value="1"/>
</dbReference>
<dbReference type="PROSITE" id="PS50977">
    <property type="entry name" value="HTH_TETR_2"/>
    <property type="match status" value="1"/>
</dbReference>
<proteinExistence type="predicted"/>